<dbReference type="InterPro" id="IPR051820">
    <property type="entry name" value="FAD-binding_MO"/>
</dbReference>
<keyword evidence="4" id="KW-0274">FAD</keyword>
<evidence type="ECO:0000256" key="2">
    <source>
        <dbReference type="ARBA" id="ARBA00010139"/>
    </source>
</evidence>
<dbReference type="Pfam" id="PF13450">
    <property type="entry name" value="NAD_binding_8"/>
    <property type="match status" value="1"/>
</dbReference>
<dbReference type="GO" id="GO:0050661">
    <property type="term" value="F:NADP binding"/>
    <property type="evidence" value="ECO:0007669"/>
    <property type="project" value="InterPro"/>
</dbReference>
<keyword evidence="5" id="KW-0521">NADP</keyword>
<gene>
    <name evidence="8" type="ORF">FOZ76_20205</name>
</gene>
<comment type="caution">
    <text evidence="8">The sequence shown here is derived from an EMBL/GenBank/DDBJ whole genome shotgun (WGS) entry which is preliminary data.</text>
</comment>
<protein>
    <submittedName>
        <fullName evidence="8">NAD(P)/FAD-dependent oxidoreductase</fullName>
    </submittedName>
</protein>
<comment type="cofactor">
    <cofactor evidence="1">
        <name>FAD</name>
        <dbReference type="ChEBI" id="CHEBI:57692"/>
    </cofactor>
</comment>
<dbReference type="Gene3D" id="3.50.50.60">
    <property type="entry name" value="FAD/NAD(P)-binding domain"/>
    <property type="match status" value="3"/>
</dbReference>
<evidence type="ECO:0000256" key="3">
    <source>
        <dbReference type="ARBA" id="ARBA00022630"/>
    </source>
</evidence>
<accession>A0A556AB94</accession>
<name>A0A556AB94_9BURK</name>
<dbReference type="FunFam" id="3.50.50.60:FF:000228">
    <property type="entry name" value="FAD-containing monooxygenase EthA"/>
    <property type="match status" value="1"/>
</dbReference>
<keyword evidence="6" id="KW-0560">Oxidoreductase</keyword>
<dbReference type="RefSeq" id="WP_143950080.1">
    <property type="nucleotide sequence ID" value="NZ_BAABMB010000003.1"/>
</dbReference>
<reference evidence="8 9" key="1">
    <citation type="submission" date="2019-07" db="EMBL/GenBank/DDBJ databases">
        <title>Qingshengfaniella alkalisoli gen. nov., sp. nov., isolated from saline soil.</title>
        <authorList>
            <person name="Xu L."/>
            <person name="Huang X.-X."/>
            <person name="Sun J.-Q."/>
        </authorList>
    </citation>
    <scope>NUCLEOTIDE SEQUENCE [LARGE SCALE GENOMIC DNA]</scope>
    <source>
        <strain evidence="8 9">DSM 27279</strain>
    </source>
</reference>
<organism evidence="8 9">
    <name type="scientific">Verticiella sediminum</name>
    <dbReference type="NCBI Taxonomy" id="1247510"/>
    <lineage>
        <taxon>Bacteria</taxon>
        <taxon>Pseudomonadati</taxon>
        <taxon>Pseudomonadota</taxon>
        <taxon>Betaproteobacteria</taxon>
        <taxon>Burkholderiales</taxon>
        <taxon>Alcaligenaceae</taxon>
        <taxon>Verticiella</taxon>
    </lineage>
</organism>
<evidence type="ECO:0000256" key="6">
    <source>
        <dbReference type="ARBA" id="ARBA00023002"/>
    </source>
</evidence>
<dbReference type="AlphaFoldDB" id="A0A556AB94"/>
<evidence type="ECO:0000313" key="9">
    <source>
        <dbReference type="Proteomes" id="UP000318405"/>
    </source>
</evidence>
<evidence type="ECO:0000313" key="8">
    <source>
        <dbReference type="EMBL" id="TSH90166.1"/>
    </source>
</evidence>
<evidence type="ECO:0000256" key="5">
    <source>
        <dbReference type="ARBA" id="ARBA00022857"/>
    </source>
</evidence>
<dbReference type="GO" id="GO:0050660">
    <property type="term" value="F:flavin adenine dinucleotide binding"/>
    <property type="evidence" value="ECO:0007669"/>
    <property type="project" value="InterPro"/>
</dbReference>
<evidence type="ECO:0000256" key="1">
    <source>
        <dbReference type="ARBA" id="ARBA00001974"/>
    </source>
</evidence>
<keyword evidence="7" id="KW-0503">Monooxygenase</keyword>
<dbReference type="PANTHER" id="PTHR43872">
    <property type="entry name" value="MONOOXYGENASE, PUTATIVE (AFU_ORTHOLOGUE AFUA_8G02570)-RELATED"/>
    <property type="match status" value="1"/>
</dbReference>
<dbReference type="Proteomes" id="UP000318405">
    <property type="component" value="Unassembled WGS sequence"/>
</dbReference>
<evidence type="ECO:0000256" key="7">
    <source>
        <dbReference type="ARBA" id="ARBA00023033"/>
    </source>
</evidence>
<dbReference type="InterPro" id="IPR036188">
    <property type="entry name" value="FAD/NAD-bd_sf"/>
</dbReference>
<dbReference type="InterPro" id="IPR020946">
    <property type="entry name" value="Flavin_mOase-like"/>
</dbReference>
<dbReference type="EMBL" id="VLTJ01000039">
    <property type="protein sequence ID" value="TSH90166.1"/>
    <property type="molecule type" value="Genomic_DNA"/>
</dbReference>
<keyword evidence="9" id="KW-1185">Reference proteome</keyword>
<proteinExistence type="inferred from homology"/>
<evidence type="ECO:0000256" key="4">
    <source>
        <dbReference type="ARBA" id="ARBA00022827"/>
    </source>
</evidence>
<dbReference type="GO" id="GO:0004499">
    <property type="term" value="F:N,N-dimethylaniline monooxygenase activity"/>
    <property type="evidence" value="ECO:0007669"/>
    <property type="project" value="InterPro"/>
</dbReference>
<keyword evidence="3" id="KW-0285">Flavoprotein</keyword>
<dbReference type="OrthoDB" id="9766402at2"/>
<dbReference type="PANTHER" id="PTHR43872:SF1">
    <property type="entry name" value="MONOOXYGENASE, PUTATIVE (AFU_ORTHOLOGUE AFUA_8G02570)-RELATED"/>
    <property type="match status" value="1"/>
</dbReference>
<dbReference type="SUPFAM" id="SSF51905">
    <property type="entry name" value="FAD/NAD(P)-binding domain"/>
    <property type="match status" value="1"/>
</dbReference>
<comment type="similarity">
    <text evidence="2">Belongs to the FAD-binding monooxygenase family.</text>
</comment>
<sequence length="501" mass="56349">MSTLHFDVIVIGAGLSGIGVARYLQQRLPGKRYAILESKARMGGTWDLFRYPGIRSDSDMHTMGYAFKPWTEPKAIADGPSILSYIRETAAENGIEQHIRYGHRVRVAAYSSTTQRWTLRVEHEGRTLAFSCGFLLSCAGYYRHDEGYLPRWEGYEDYRGTLVHPQFWPEDLDYTGKTVAIIGSGATAVTLTPSLAQKAAHVYQIQRSPTYIVNRPAQDRFANTLRRCLPERLAYGITRWKTIMAGARRRKRMARDIQRAKRMLVADVARQLGPDLDWRTHFVPDYWPGQQRICVVPDGDMFRALRAGSASMVTGRIERFTATGLRMEGGREIDADIVVTATGLVLQCLGGMQVSVDGQPVDPSRLLIYKGFMYSNLPNLIYFTGYTNASWTLKIDLVADYACRLLAHMERAGHTQVVPLADDAAFAQTGNALAKFTAGYVVRAAHRMPKHGAKYPWLHEQDYFWDRKVLRRGKIDDGTLRFSQGEAVILPEAQQVEASAA</sequence>
<dbReference type="Pfam" id="PF00743">
    <property type="entry name" value="FMO-like"/>
    <property type="match status" value="1"/>
</dbReference>